<keyword evidence="3 5" id="KW-0653">Protein transport</keyword>
<evidence type="ECO:0000259" key="6">
    <source>
        <dbReference type="PROSITE" id="PS51072"/>
    </source>
</evidence>
<comment type="caution">
    <text evidence="7">The sequence shown here is derived from an EMBL/GenBank/DDBJ whole genome shotgun (WGS) entry which is preliminary data.</text>
</comment>
<dbReference type="InterPro" id="IPR028565">
    <property type="entry name" value="MHD"/>
</dbReference>
<dbReference type="OrthoDB" id="10259133at2759"/>
<accession>A0A9W5T9U3</accession>
<keyword evidence="8" id="KW-1185">Reference proteome</keyword>
<keyword evidence="4" id="KW-0472">Membrane</keyword>
<dbReference type="InterPro" id="IPR036168">
    <property type="entry name" value="AP2_Mu_C_sf"/>
</dbReference>
<dbReference type="GO" id="GO:0016192">
    <property type="term" value="P:vesicle-mediated transport"/>
    <property type="evidence" value="ECO:0007669"/>
    <property type="project" value="InterPro"/>
</dbReference>
<comment type="similarity">
    <text evidence="5">Belongs to the adaptor complexes medium subunit family.</text>
</comment>
<dbReference type="Proteomes" id="UP001057455">
    <property type="component" value="Unassembled WGS sequence"/>
</dbReference>
<dbReference type="InterPro" id="IPR050431">
    <property type="entry name" value="Adaptor_comp_med_subunit"/>
</dbReference>
<evidence type="ECO:0000256" key="5">
    <source>
        <dbReference type="PIRNR" id="PIRNR005992"/>
    </source>
</evidence>
<dbReference type="InterPro" id="IPR011012">
    <property type="entry name" value="Longin-like_dom_sf"/>
</dbReference>
<dbReference type="Gene3D" id="3.30.450.60">
    <property type="match status" value="1"/>
</dbReference>
<reference evidence="7" key="1">
    <citation type="submission" date="2019-12" db="EMBL/GenBank/DDBJ databases">
        <title>Genome sequence of Babesia ovis.</title>
        <authorList>
            <person name="Yamagishi J."/>
            <person name="Sevinc F."/>
            <person name="Xuan X."/>
        </authorList>
    </citation>
    <scope>NUCLEOTIDE SEQUENCE</scope>
    <source>
        <strain evidence="7">Selcuk</strain>
    </source>
</reference>
<evidence type="ECO:0000256" key="3">
    <source>
        <dbReference type="ARBA" id="ARBA00022927"/>
    </source>
</evidence>
<dbReference type="Pfam" id="PF00928">
    <property type="entry name" value="Adap_comp_sub"/>
    <property type="match status" value="1"/>
</dbReference>
<feature type="domain" description="MHD" evidence="6">
    <location>
        <begin position="202"/>
        <end position="471"/>
    </location>
</feature>
<sequence length="476" mass="53716">MISSIFITNHGAPLLFRAYSGECTRQDAVLYAKNAFNKSLGPFKPIQQFAFTTYISVELERFYIVASCNGNVNVMLVVQCLNDIRNAIISLLDSNITESNLLNNVTLLHELLDLAIEAGYPQDFYLQYMTGNATKEGLTHIFKKHNVDFVSYIQRYGVDYNKYIRSKKAIPQIDESGSPSSSMETPTRTKSTWKSPKLILRKNEVRLQVTECLNCCFSYAGELLHSEATGSITMECVITGGLNLDIRLNTDFTSTSTRNDYKRLDFANEIEFPPPSGATVSTTLTDFKVDRIVNIESMLATKKICLTPPQGTTLLAIYRSEINGQLPFKIKPVLTRTAGQIVYYHITVETHFCKKLYATNVALNIPLPENTANVDIITHSGHCLPKLAQNVLHWHMGKVYGNTVLTLEIQCKLLKSYTDKNTTLEPLELFFELANYSLSGLYVRNLSVTNNVHRTVKNVHYNTLNGEFHYKLKLPK</sequence>
<dbReference type="PROSITE" id="PS51072">
    <property type="entry name" value="MHD"/>
    <property type="match status" value="1"/>
</dbReference>
<evidence type="ECO:0000256" key="1">
    <source>
        <dbReference type="ARBA" id="ARBA00004308"/>
    </source>
</evidence>
<dbReference type="AlphaFoldDB" id="A0A9W5T9U3"/>
<gene>
    <name evidence="7" type="ORF">BaOVIS_015880</name>
</gene>
<dbReference type="GO" id="GO:0006886">
    <property type="term" value="P:intracellular protein transport"/>
    <property type="evidence" value="ECO:0007669"/>
    <property type="project" value="UniProtKB-UniRule"/>
</dbReference>
<dbReference type="GO" id="GO:0030131">
    <property type="term" value="C:clathrin adaptor complex"/>
    <property type="evidence" value="ECO:0007669"/>
    <property type="project" value="UniProtKB-UniRule"/>
</dbReference>
<dbReference type="SUPFAM" id="SSF64356">
    <property type="entry name" value="SNARE-like"/>
    <property type="match status" value="1"/>
</dbReference>
<comment type="subcellular location">
    <subcellularLocation>
        <location evidence="1">Endomembrane system</location>
    </subcellularLocation>
</comment>
<dbReference type="EMBL" id="BLIY01000010">
    <property type="protein sequence ID" value="GFE54184.1"/>
    <property type="molecule type" value="Genomic_DNA"/>
</dbReference>
<evidence type="ECO:0000256" key="4">
    <source>
        <dbReference type="ARBA" id="ARBA00023136"/>
    </source>
</evidence>
<proteinExistence type="inferred from homology"/>
<dbReference type="PRINTS" id="PR00314">
    <property type="entry name" value="CLATHRINADPT"/>
</dbReference>
<dbReference type="InterPro" id="IPR001392">
    <property type="entry name" value="Clathrin_mu"/>
</dbReference>
<dbReference type="PANTHER" id="PTHR10529">
    <property type="entry name" value="AP COMPLEX SUBUNIT MU"/>
    <property type="match status" value="1"/>
</dbReference>
<dbReference type="Gene3D" id="2.60.40.1170">
    <property type="entry name" value="Mu homology domain, subdomain B"/>
    <property type="match status" value="2"/>
</dbReference>
<dbReference type="GO" id="GO:0012505">
    <property type="term" value="C:endomembrane system"/>
    <property type="evidence" value="ECO:0007669"/>
    <property type="project" value="UniProtKB-SubCell"/>
</dbReference>
<evidence type="ECO:0000313" key="7">
    <source>
        <dbReference type="EMBL" id="GFE54184.1"/>
    </source>
</evidence>
<evidence type="ECO:0000313" key="8">
    <source>
        <dbReference type="Proteomes" id="UP001057455"/>
    </source>
</evidence>
<dbReference type="SUPFAM" id="SSF49447">
    <property type="entry name" value="Second domain of Mu2 adaptin subunit (ap50) of ap2 adaptor"/>
    <property type="match status" value="1"/>
</dbReference>
<dbReference type="PIRSF" id="PIRSF005992">
    <property type="entry name" value="Clathrin_mu"/>
    <property type="match status" value="1"/>
</dbReference>
<protein>
    <submittedName>
        <fullName evidence="7">Medium subunit of the adaptin 2 complex</fullName>
    </submittedName>
</protein>
<organism evidence="7 8">
    <name type="scientific">Babesia ovis</name>
    <dbReference type="NCBI Taxonomy" id="5869"/>
    <lineage>
        <taxon>Eukaryota</taxon>
        <taxon>Sar</taxon>
        <taxon>Alveolata</taxon>
        <taxon>Apicomplexa</taxon>
        <taxon>Aconoidasida</taxon>
        <taxon>Piroplasmida</taxon>
        <taxon>Babesiidae</taxon>
        <taxon>Babesia</taxon>
    </lineage>
</organism>
<name>A0A9W5T9U3_BABOV</name>
<keyword evidence="2 5" id="KW-0813">Transport</keyword>
<evidence type="ECO:0000256" key="2">
    <source>
        <dbReference type="ARBA" id="ARBA00022448"/>
    </source>
</evidence>